<feature type="compositionally biased region" description="Pro residues" evidence="1">
    <location>
        <begin position="222"/>
        <end position="235"/>
    </location>
</feature>
<evidence type="ECO:0000256" key="1">
    <source>
        <dbReference type="SAM" id="MobiDB-lite"/>
    </source>
</evidence>
<feature type="transmembrane region" description="Helical" evidence="2">
    <location>
        <begin position="27"/>
        <end position="55"/>
    </location>
</feature>
<keyword evidence="2" id="KW-0472">Membrane</keyword>
<feature type="region of interest" description="Disordered" evidence="1">
    <location>
        <begin position="221"/>
        <end position="275"/>
    </location>
</feature>
<reference evidence="3 4" key="1">
    <citation type="submission" date="2020-08" db="EMBL/GenBank/DDBJ databases">
        <title>Genome sequencing of Purple Non-Sulfur Bacteria from various extreme environments.</title>
        <authorList>
            <person name="Mayer M."/>
        </authorList>
    </citation>
    <scope>NUCLEOTIDE SEQUENCE [LARGE SCALE GENOMIC DNA]</scope>
    <source>
        <strain evidence="3 4">JA135</strain>
    </source>
</reference>
<feature type="compositionally biased region" description="Low complexity" evidence="1">
    <location>
        <begin position="343"/>
        <end position="358"/>
    </location>
</feature>
<keyword evidence="2" id="KW-1133">Transmembrane helix</keyword>
<protein>
    <submittedName>
        <fullName evidence="3">Uncharacterized protein</fullName>
    </submittedName>
</protein>
<keyword evidence="2" id="KW-0812">Transmembrane</keyword>
<dbReference type="EMBL" id="JACIGI010000003">
    <property type="protein sequence ID" value="MBB4284838.1"/>
    <property type="molecule type" value="Genomic_DNA"/>
</dbReference>
<feature type="region of interest" description="Disordered" evidence="1">
    <location>
        <begin position="339"/>
        <end position="367"/>
    </location>
</feature>
<dbReference type="AlphaFoldDB" id="A0A7W6RX47"/>
<dbReference type="Proteomes" id="UP000555728">
    <property type="component" value="Unassembled WGS sequence"/>
</dbReference>
<keyword evidence="4" id="KW-1185">Reference proteome</keyword>
<dbReference type="RefSeq" id="WP_184431454.1">
    <property type="nucleotide sequence ID" value="NZ_JACIGI010000003.1"/>
</dbReference>
<evidence type="ECO:0000313" key="4">
    <source>
        <dbReference type="Proteomes" id="UP000555728"/>
    </source>
</evidence>
<evidence type="ECO:0000313" key="3">
    <source>
        <dbReference type="EMBL" id="MBB4284838.1"/>
    </source>
</evidence>
<proteinExistence type="predicted"/>
<organism evidence="3 4">
    <name type="scientific">Roseospira goensis</name>
    <dbReference type="NCBI Taxonomy" id="391922"/>
    <lineage>
        <taxon>Bacteria</taxon>
        <taxon>Pseudomonadati</taxon>
        <taxon>Pseudomonadota</taxon>
        <taxon>Alphaproteobacteria</taxon>
        <taxon>Rhodospirillales</taxon>
        <taxon>Rhodospirillaceae</taxon>
        <taxon>Roseospira</taxon>
    </lineage>
</organism>
<gene>
    <name evidence="3" type="ORF">GGD88_000549</name>
</gene>
<evidence type="ECO:0000256" key="2">
    <source>
        <dbReference type="SAM" id="Phobius"/>
    </source>
</evidence>
<comment type="caution">
    <text evidence="3">The sequence shown here is derived from an EMBL/GenBank/DDBJ whole genome shotgun (WGS) entry which is preliminary data.</text>
</comment>
<accession>A0A7W6RX47</accession>
<name>A0A7W6RX47_9PROT</name>
<sequence length="367" mass="39438">MWLLLVRAYVAAGPGWANLLDSHPTDFALFLASATAPLAAVWLVAAFILNGVALARTQDAVRAMQRQALRTSGEIEALVRTSIEMQEQARRQSFLNGAELALKDLNSQAGMITGRLGVLSADETEYLWALNAAGDPWAFCHALLERSELEDDFIELVAHRVAGDEVASAGLQRFLRRYERLLALAKEYDADKLVREVLEDGPLDRLHALFQAVSARVQALVGPPPPTSGPYPEPSGFPDDFDDRAGDQNAYLDADDPSAAPWPDRPAPPAYGLEGARMTAVPPHQDTRRGGVGLADVLGPAAGMLRLFADIRARLLPADHGPMARHDPRLTEPAVAFAGYGHGTTDAPDDAPLPGPGAESPRRAPDT</sequence>